<evidence type="ECO:0000313" key="1">
    <source>
        <dbReference type="EMBL" id="KAF0711206.1"/>
    </source>
</evidence>
<organism evidence="1 2">
    <name type="scientific">Aphis craccivora</name>
    <name type="common">Cowpea aphid</name>
    <dbReference type="NCBI Taxonomy" id="307492"/>
    <lineage>
        <taxon>Eukaryota</taxon>
        <taxon>Metazoa</taxon>
        <taxon>Ecdysozoa</taxon>
        <taxon>Arthropoda</taxon>
        <taxon>Hexapoda</taxon>
        <taxon>Insecta</taxon>
        <taxon>Pterygota</taxon>
        <taxon>Neoptera</taxon>
        <taxon>Paraneoptera</taxon>
        <taxon>Hemiptera</taxon>
        <taxon>Sternorrhyncha</taxon>
        <taxon>Aphidomorpha</taxon>
        <taxon>Aphidoidea</taxon>
        <taxon>Aphididae</taxon>
        <taxon>Aphidini</taxon>
        <taxon>Aphis</taxon>
        <taxon>Aphis</taxon>
    </lineage>
</organism>
<dbReference type="OrthoDB" id="6608992at2759"/>
<reference evidence="1 2" key="1">
    <citation type="submission" date="2019-08" db="EMBL/GenBank/DDBJ databases">
        <title>Whole genome of Aphis craccivora.</title>
        <authorList>
            <person name="Voronova N.V."/>
            <person name="Shulinski R.S."/>
            <person name="Bandarenka Y.V."/>
            <person name="Zhorov D.G."/>
            <person name="Warner D."/>
        </authorList>
    </citation>
    <scope>NUCLEOTIDE SEQUENCE [LARGE SCALE GENOMIC DNA]</scope>
    <source>
        <strain evidence="1">180601</strain>
        <tissue evidence="1">Whole Body</tissue>
    </source>
</reference>
<name>A0A6G0VVI4_APHCR</name>
<gene>
    <name evidence="1" type="ORF">FWK35_00028565</name>
</gene>
<proteinExistence type="predicted"/>
<dbReference type="AlphaFoldDB" id="A0A6G0VVI4"/>
<evidence type="ECO:0000313" key="2">
    <source>
        <dbReference type="Proteomes" id="UP000478052"/>
    </source>
</evidence>
<keyword evidence="2" id="KW-1185">Reference proteome</keyword>
<feature type="non-terminal residue" evidence="1">
    <location>
        <position position="592"/>
    </location>
</feature>
<comment type="caution">
    <text evidence="1">The sequence shown here is derived from an EMBL/GenBank/DDBJ whole genome shotgun (WGS) entry which is preliminary data.</text>
</comment>
<protein>
    <recommendedName>
        <fullName evidence="3">DUF4806 domain-containing protein</fullName>
    </recommendedName>
</protein>
<dbReference type="Proteomes" id="UP000478052">
    <property type="component" value="Unassembled WGS sequence"/>
</dbReference>
<dbReference type="EMBL" id="VUJU01011352">
    <property type="protein sequence ID" value="KAF0711206.1"/>
    <property type="molecule type" value="Genomic_DNA"/>
</dbReference>
<accession>A0A6G0VVI4</accession>
<sequence>MVYLSKSGYSIMSVNSRKDFKTEYYEPRQCTKLQVNKVPDTYYNQQISVLPVDKNPTTSASGSIDDNEFSSNKIIDQRRNYEELQVNNVPSIYDQQIPVSPAVQNLTPSTSDSIDNQFSSNRYIDQLNMYTLPTANLSETHYEPYNITTSSYNSLQSGCVIGKNEFYNYFFYFLFENYSCFYWLDNNLSTDQSLSETSIKIQKELVANNFILNRLLSKVENSSTTNQYIDSNFLSLFPMKTKEEFLTIEDKIVHEVDFVSKLESFIRSIGGSGTKNNITRVLQKIFIDEFDVIATLTGRGKNISVALGSSEIIKLVKRIIKANSNNVLTDSEYETVVANWLRHANTRYTNKRKDLSAVSSKYFKQLLKAEQQKFEKCSQRIVPTVSSFNVTDCVKNVIPGLQTSVDIITPVAECSNILDQPIASNYCIPYIETCSKFQVANDTPLSIENNATQNLSLSDKLRSLIVKYKISHNFCNSLLQILRSEGLEVPKNVRTLMETPKNHEIVPISGGSYVHLGIKNMLLPFLSRHNAQVYITPHILKIGINIDGLLIAKSSKSQLWPILISVINFKELRNSVIPIGIFHGFATCSDTL</sequence>
<dbReference type="PANTHER" id="PTHR34153:SF2">
    <property type="entry name" value="SI:CH211-262H13.3-RELATED"/>
    <property type="match status" value="1"/>
</dbReference>
<evidence type="ECO:0008006" key="3">
    <source>
        <dbReference type="Google" id="ProtNLM"/>
    </source>
</evidence>
<dbReference type="PANTHER" id="PTHR34153">
    <property type="entry name" value="SI:CH211-262H13.3-RELATED-RELATED"/>
    <property type="match status" value="1"/>
</dbReference>